<dbReference type="Proteomes" id="UP000677054">
    <property type="component" value="Unassembled WGS sequence"/>
</dbReference>
<protein>
    <submittedName>
        <fullName evidence="1">Uncharacterized protein</fullName>
    </submittedName>
</protein>
<name>A0A7R8X7Y9_9CRUS</name>
<dbReference type="InterPro" id="IPR027417">
    <property type="entry name" value="P-loop_NTPase"/>
</dbReference>
<dbReference type="EMBL" id="LR900269">
    <property type="protein sequence ID" value="CAD7244994.1"/>
    <property type="molecule type" value="Genomic_DNA"/>
</dbReference>
<proteinExistence type="predicted"/>
<dbReference type="OrthoDB" id="9989112at2759"/>
<keyword evidence="2" id="KW-1185">Reference proteome</keyword>
<sequence>MFLETSALTGENVEEAFLTCSKSILGKIAAGEVDPGRPELGVQYSDEIRRRLRETRQEREKSDCMCIT</sequence>
<gene>
    <name evidence="1" type="ORF">DSTB1V02_LOCUS4872</name>
</gene>
<dbReference type="SUPFAM" id="SSF52540">
    <property type="entry name" value="P-loop containing nucleoside triphosphate hydrolases"/>
    <property type="match status" value="1"/>
</dbReference>
<evidence type="ECO:0000313" key="1">
    <source>
        <dbReference type="EMBL" id="CAD7244994.1"/>
    </source>
</evidence>
<reference evidence="1" key="1">
    <citation type="submission" date="2020-11" db="EMBL/GenBank/DDBJ databases">
        <authorList>
            <person name="Tran Van P."/>
        </authorList>
    </citation>
    <scope>NUCLEOTIDE SEQUENCE</scope>
</reference>
<evidence type="ECO:0000313" key="2">
    <source>
        <dbReference type="Proteomes" id="UP000677054"/>
    </source>
</evidence>
<dbReference type="EMBL" id="CAJPEV010000752">
    <property type="protein sequence ID" value="CAG0888236.1"/>
    <property type="molecule type" value="Genomic_DNA"/>
</dbReference>
<accession>A0A7R8X7Y9</accession>
<organism evidence="1">
    <name type="scientific">Darwinula stevensoni</name>
    <dbReference type="NCBI Taxonomy" id="69355"/>
    <lineage>
        <taxon>Eukaryota</taxon>
        <taxon>Metazoa</taxon>
        <taxon>Ecdysozoa</taxon>
        <taxon>Arthropoda</taxon>
        <taxon>Crustacea</taxon>
        <taxon>Oligostraca</taxon>
        <taxon>Ostracoda</taxon>
        <taxon>Podocopa</taxon>
        <taxon>Podocopida</taxon>
        <taxon>Darwinulocopina</taxon>
        <taxon>Darwinuloidea</taxon>
        <taxon>Darwinulidae</taxon>
        <taxon>Darwinula</taxon>
    </lineage>
</organism>
<dbReference type="AlphaFoldDB" id="A0A7R8X7Y9"/>